<protein>
    <submittedName>
        <fullName evidence="2">Uncharacterized protein</fullName>
    </submittedName>
</protein>
<evidence type="ECO:0000313" key="3">
    <source>
        <dbReference type="Proteomes" id="UP000269396"/>
    </source>
</evidence>
<gene>
    <name evidence="2" type="ORF">SMTD_LOCUS9349</name>
</gene>
<evidence type="ECO:0000256" key="1">
    <source>
        <dbReference type="SAM" id="MobiDB-lite"/>
    </source>
</evidence>
<organism evidence="2 3">
    <name type="scientific">Schistosoma mattheei</name>
    <dbReference type="NCBI Taxonomy" id="31246"/>
    <lineage>
        <taxon>Eukaryota</taxon>
        <taxon>Metazoa</taxon>
        <taxon>Spiralia</taxon>
        <taxon>Lophotrochozoa</taxon>
        <taxon>Platyhelminthes</taxon>
        <taxon>Trematoda</taxon>
        <taxon>Digenea</taxon>
        <taxon>Strigeidida</taxon>
        <taxon>Schistosomatoidea</taxon>
        <taxon>Schistosomatidae</taxon>
        <taxon>Schistosoma</taxon>
    </lineage>
</organism>
<evidence type="ECO:0000313" key="2">
    <source>
        <dbReference type="EMBL" id="VDP49419.1"/>
    </source>
</evidence>
<proteinExistence type="predicted"/>
<feature type="compositionally biased region" description="Basic and acidic residues" evidence="1">
    <location>
        <begin position="1"/>
        <end position="11"/>
    </location>
</feature>
<keyword evidence="3" id="KW-1185">Reference proteome</keyword>
<name>A0A183P4R3_9TREM</name>
<sequence length="126" mass="15036">MTAEKATREGNMRQLCGRTNKMTGKYNKPQRPVTEKESKTMIENQKQKNIWGTFEYSSSIEPIRRKGKIRQRKNSIHTVGQYMELKTTVRRPISNSQSPIRISRQFYCTERKLQQQPQSSKWYKYE</sequence>
<reference evidence="2 3" key="1">
    <citation type="submission" date="2018-11" db="EMBL/GenBank/DDBJ databases">
        <authorList>
            <consortium name="Pathogen Informatics"/>
        </authorList>
    </citation>
    <scope>NUCLEOTIDE SEQUENCE [LARGE SCALE GENOMIC DNA]</scope>
    <source>
        <strain>Denwood</strain>
        <strain evidence="3">Zambia</strain>
    </source>
</reference>
<dbReference type="AlphaFoldDB" id="A0A183P4R3"/>
<feature type="region of interest" description="Disordered" evidence="1">
    <location>
        <begin position="1"/>
        <end position="44"/>
    </location>
</feature>
<dbReference type="Proteomes" id="UP000269396">
    <property type="component" value="Unassembled WGS sequence"/>
</dbReference>
<dbReference type="EMBL" id="UZAL01029636">
    <property type="protein sequence ID" value="VDP49419.1"/>
    <property type="molecule type" value="Genomic_DNA"/>
</dbReference>
<accession>A0A183P4R3</accession>